<name>A0A645H657_9ZZZZ</name>
<sequence>MERLMLSGISAMLWTILVISPAFLIGSSPTSSSSRLVLKRMKSCSFSSINRLNFSAFCLRANESGSSPPGNSTTLTFIPSSSNRSMPRKAALIPAASPSYKTVMFSENRWIIRIWPCVSAVPDDATTFSIPA</sequence>
<proteinExistence type="predicted"/>
<protein>
    <submittedName>
        <fullName evidence="1">Uncharacterized protein</fullName>
    </submittedName>
</protein>
<comment type="caution">
    <text evidence="1">The sequence shown here is derived from an EMBL/GenBank/DDBJ whole genome shotgun (WGS) entry which is preliminary data.</text>
</comment>
<dbReference type="AlphaFoldDB" id="A0A645H657"/>
<organism evidence="1">
    <name type="scientific">bioreactor metagenome</name>
    <dbReference type="NCBI Taxonomy" id="1076179"/>
    <lineage>
        <taxon>unclassified sequences</taxon>
        <taxon>metagenomes</taxon>
        <taxon>ecological metagenomes</taxon>
    </lineage>
</organism>
<evidence type="ECO:0000313" key="1">
    <source>
        <dbReference type="EMBL" id="MPN33976.1"/>
    </source>
</evidence>
<gene>
    <name evidence="1" type="ORF">SDC9_181468</name>
</gene>
<reference evidence="1" key="1">
    <citation type="submission" date="2019-08" db="EMBL/GenBank/DDBJ databases">
        <authorList>
            <person name="Kucharzyk K."/>
            <person name="Murdoch R.W."/>
            <person name="Higgins S."/>
            <person name="Loffler F."/>
        </authorList>
    </citation>
    <scope>NUCLEOTIDE SEQUENCE</scope>
</reference>
<accession>A0A645H657</accession>
<dbReference type="EMBL" id="VSSQ01086783">
    <property type="protein sequence ID" value="MPN33976.1"/>
    <property type="molecule type" value="Genomic_DNA"/>
</dbReference>